<dbReference type="InterPro" id="IPR029044">
    <property type="entry name" value="Nucleotide-diphossugar_trans"/>
</dbReference>
<proteinExistence type="predicted"/>
<dbReference type="PANTHER" id="PTHR22916:SF3">
    <property type="entry name" value="UDP-GLCNAC:BETAGAL BETA-1,3-N-ACETYLGLUCOSAMINYLTRANSFERASE-LIKE PROTEIN 1"/>
    <property type="match status" value="1"/>
</dbReference>
<organism evidence="2 3">
    <name type="scientific">Rubinisphaera brasiliensis (strain ATCC 49424 / DSM 5305 / JCM 21570 / IAM 15109 / NBRC 103401 / IFAM 1448)</name>
    <name type="common">Planctomyces brasiliensis</name>
    <dbReference type="NCBI Taxonomy" id="756272"/>
    <lineage>
        <taxon>Bacteria</taxon>
        <taxon>Pseudomonadati</taxon>
        <taxon>Planctomycetota</taxon>
        <taxon>Planctomycetia</taxon>
        <taxon>Planctomycetales</taxon>
        <taxon>Planctomycetaceae</taxon>
        <taxon>Rubinisphaera</taxon>
    </lineage>
</organism>
<evidence type="ECO:0000313" key="2">
    <source>
        <dbReference type="EMBL" id="ADY58960.1"/>
    </source>
</evidence>
<dbReference type="STRING" id="756272.Plabr_1348"/>
<dbReference type="Pfam" id="PF00535">
    <property type="entry name" value="Glycos_transf_2"/>
    <property type="match status" value="1"/>
</dbReference>
<dbReference type="EMBL" id="CP002546">
    <property type="protein sequence ID" value="ADY58960.1"/>
    <property type="molecule type" value="Genomic_DNA"/>
</dbReference>
<evidence type="ECO:0000313" key="3">
    <source>
        <dbReference type="Proteomes" id="UP000006860"/>
    </source>
</evidence>
<dbReference type="GO" id="GO:0016758">
    <property type="term" value="F:hexosyltransferase activity"/>
    <property type="evidence" value="ECO:0007669"/>
    <property type="project" value="UniProtKB-ARBA"/>
</dbReference>
<name>F0SNS4_RUBBR</name>
<dbReference type="AlphaFoldDB" id="F0SNS4"/>
<dbReference type="Proteomes" id="UP000006860">
    <property type="component" value="Chromosome"/>
</dbReference>
<keyword evidence="2" id="KW-0808">Transferase</keyword>
<dbReference type="SUPFAM" id="SSF53448">
    <property type="entry name" value="Nucleotide-diphospho-sugar transferases"/>
    <property type="match status" value="1"/>
</dbReference>
<dbReference type="Gene3D" id="3.90.550.10">
    <property type="entry name" value="Spore Coat Polysaccharide Biosynthesis Protein SpsA, Chain A"/>
    <property type="match status" value="1"/>
</dbReference>
<keyword evidence="3" id="KW-1185">Reference proteome</keyword>
<dbReference type="InterPro" id="IPR001173">
    <property type="entry name" value="Glyco_trans_2-like"/>
</dbReference>
<sequence length="201" mass="22422">MADSAFDLSLITATWRRPKLLAHCLQAVAGQQLGGLKLEHIVVSDGPDRTAEALCAEASARFVALEEHAGNFGATARDRGIELARGRYLAFWDDDNLYEPFAAAVQFAAAQQADVGVVRVKHWSVTQKRYRLIPQHWNGKARPGHIDTMCLCVRRELAQSVLWQTPPTGRGTDHRWLSRVLQRNPQVRFSPQCIGAHLAFD</sequence>
<dbReference type="RefSeq" id="WP_013627691.1">
    <property type="nucleotide sequence ID" value="NC_015174.1"/>
</dbReference>
<gene>
    <name evidence="2" type="ordered locus">Plabr_1348</name>
</gene>
<protein>
    <submittedName>
        <fullName evidence="2">Glycosyl transferase family 2</fullName>
    </submittedName>
</protein>
<dbReference type="eggNOG" id="COG0463">
    <property type="taxonomic scope" value="Bacteria"/>
</dbReference>
<reference evidence="3" key="1">
    <citation type="submission" date="2011-02" db="EMBL/GenBank/DDBJ databases">
        <title>The complete genome of Planctomyces brasiliensis DSM 5305.</title>
        <authorList>
            <person name="Lucas S."/>
            <person name="Copeland A."/>
            <person name="Lapidus A."/>
            <person name="Bruce D."/>
            <person name="Goodwin L."/>
            <person name="Pitluck S."/>
            <person name="Kyrpides N."/>
            <person name="Mavromatis K."/>
            <person name="Pagani I."/>
            <person name="Ivanova N."/>
            <person name="Ovchinnikova G."/>
            <person name="Lu M."/>
            <person name="Detter J.C."/>
            <person name="Han C."/>
            <person name="Land M."/>
            <person name="Hauser L."/>
            <person name="Markowitz V."/>
            <person name="Cheng J.-F."/>
            <person name="Hugenholtz P."/>
            <person name="Woyke T."/>
            <person name="Wu D."/>
            <person name="Tindall B."/>
            <person name="Pomrenke H.G."/>
            <person name="Brambilla E."/>
            <person name="Klenk H.-P."/>
            <person name="Eisen J.A."/>
        </authorList>
    </citation>
    <scope>NUCLEOTIDE SEQUENCE [LARGE SCALE GENOMIC DNA]</scope>
    <source>
        <strain evidence="3">ATCC 49424 / DSM 5305 / JCM 21570 / NBRC 103401 / IFAM 1448</strain>
    </source>
</reference>
<dbReference type="HOGENOM" id="CLU_1359562_0_0_0"/>
<dbReference type="KEGG" id="pbs:Plabr_1348"/>
<dbReference type="PANTHER" id="PTHR22916">
    <property type="entry name" value="GLYCOSYLTRANSFERASE"/>
    <property type="match status" value="1"/>
</dbReference>
<feature type="domain" description="Glycosyltransferase 2-like" evidence="1">
    <location>
        <begin position="9"/>
        <end position="135"/>
    </location>
</feature>
<accession>F0SNS4</accession>
<dbReference type="CDD" id="cd00761">
    <property type="entry name" value="Glyco_tranf_GTA_type"/>
    <property type="match status" value="1"/>
</dbReference>
<evidence type="ECO:0000259" key="1">
    <source>
        <dbReference type="Pfam" id="PF00535"/>
    </source>
</evidence>